<evidence type="ECO:0000256" key="1">
    <source>
        <dbReference type="SAM" id="MobiDB-lite"/>
    </source>
</evidence>
<gene>
    <name evidence="3" type="ORF">CC117_32675</name>
</gene>
<dbReference type="PANTHER" id="PTHR33498">
    <property type="entry name" value="TRANSPOSASE FOR INSERTION SEQUENCE ELEMENT IS1557"/>
    <property type="match status" value="1"/>
</dbReference>
<dbReference type="AlphaFoldDB" id="A0A1S1RBR4"/>
<reference evidence="4" key="1">
    <citation type="submission" date="2016-07" db="EMBL/GenBank/DDBJ databases">
        <title>Sequence Frankia sp. strain CcI1.17.</title>
        <authorList>
            <person name="Ghodhbane-Gtari F."/>
            <person name="Swanson E."/>
            <person name="Gueddou A."/>
            <person name="Morris K."/>
            <person name="Hezbri K."/>
            <person name="Ktari A."/>
            <person name="Nouioui I."/>
            <person name="Abebe-Akele F."/>
            <person name="Simpson S."/>
            <person name="Thomas K."/>
            <person name="Gtari M."/>
            <person name="Tisa L.S."/>
            <person name="Hurst S."/>
        </authorList>
    </citation>
    <scope>NUCLEOTIDE SEQUENCE [LARGE SCALE GENOMIC DNA]</scope>
    <source>
        <strain evidence="4">Cc1.17</strain>
    </source>
</reference>
<dbReference type="EMBL" id="MBLM01000033">
    <property type="protein sequence ID" value="OHV43426.1"/>
    <property type="molecule type" value="Genomic_DNA"/>
</dbReference>
<evidence type="ECO:0000313" key="3">
    <source>
        <dbReference type="EMBL" id="OHV43426.1"/>
    </source>
</evidence>
<name>A0A1S1RBR4_9ACTN</name>
<protein>
    <recommendedName>
        <fullName evidence="2">Transposase IS204/IS1001/IS1096/IS1165 DDE domain-containing protein</fullName>
    </recommendedName>
</protein>
<accession>A0A1S1RBR4</accession>
<evidence type="ECO:0000313" key="4">
    <source>
        <dbReference type="Proteomes" id="UP000179627"/>
    </source>
</evidence>
<proteinExistence type="predicted"/>
<organism evidence="3 4">
    <name type="scientific">Parafrankia colletiae</name>
    <dbReference type="NCBI Taxonomy" id="573497"/>
    <lineage>
        <taxon>Bacteria</taxon>
        <taxon>Bacillati</taxon>
        <taxon>Actinomycetota</taxon>
        <taxon>Actinomycetes</taxon>
        <taxon>Frankiales</taxon>
        <taxon>Frankiaceae</taxon>
        <taxon>Parafrankia</taxon>
    </lineage>
</organism>
<dbReference type="InterPro" id="IPR047951">
    <property type="entry name" value="Transpos_ISL3"/>
</dbReference>
<sequence>METRRATAIDMSTAYKAVARAALPHARLAVDPFHTAQLGNKAVSDVRRRVSHQLRHRRRRATDPEYTIKDLLLWGPGTLSDRGRRCILQTLTILEDLDGDTAHALRTAWNAKNLLLELLALSPARTGLATTRTDIDRHLTRFLDYCATFGKDVPEVVTLAETISDWRNEIATALLLGISNAAAEAVNRVTKLVYRTAFGLRNVPNQQRRASYAGSRSTRPDWLPAATAHPNFG</sequence>
<dbReference type="PANTHER" id="PTHR33498:SF1">
    <property type="entry name" value="TRANSPOSASE FOR INSERTION SEQUENCE ELEMENT IS1557"/>
    <property type="match status" value="1"/>
</dbReference>
<keyword evidence="4" id="KW-1185">Reference proteome</keyword>
<feature type="domain" description="Transposase IS204/IS1001/IS1096/IS1165 DDE" evidence="2">
    <location>
        <begin position="7"/>
        <end position="206"/>
    </location>
</feature>
<dbReference type="Pfam" id="PF01610">
    <property type="entry name" value="DDE_Tnp_ISL3"/>
    <property type="match status" value="1"/>
</dbReference>
<dbReference type="Proteomes" id="UP000179627">
    <property type="component" value="Unassembled WGS sequence"/>
</dbReference>
<dbReference type="InterPro" id="IPR002560">
    <property type="entry name" value="Transposase_DDE"/>
</dbReference>
<feature type="region of interest" description="Disordered" evidence="1">
    <location>
        <begin position="209"/>
        <end position="233"/>
    </location>
</feature>
<comment type="caution">
    <text evidence="3">The sequence shown here is derived from an EMBL/GenBank/DDBJ whole genome shotgun (WGS) entry which is preliminary data.</text>
</comment>
<evidence type="ECO:0000259" key="2">
    <source>
        <dbReference type="Pfam" id="PF01610"/>
    </source>
</evidence>